<gene>
    <name evidence="12" type="primary">LOC102800473</name>
</gene>
<keyword evidence="6 10" id="KW-1133">Transmembrane helix</keyword>
<evidence type="ECO:0000256" key="3">
    <source>
        <dbReference type="ARBA" id="ARBA00022679"/>
    </source>
</evidence>
<reference evidence="12" key="1">
    <citation type="submission" date="2025-08" db="UniProtKB">
        <authorList>
            <consortium name="RefSeq"/>
        </authorList>
    </citation>
    <scope>IDENTIFICATION</scope>
    <source>
        <tissue evidence="12">Testes</tissue>
    </source>
</reference>
<evidence type="ECO:0000256" key="10">
    <source>
        <dbReference type="SAM" id="Phobius"/>
    </source>
</evidence>
<evidence type="ECO:0000256" key="2">
    <source>
        <dbReference type="ARBA" id="ARBA00008124"/>
    </source>
</evidence>
<keyword evidence="3" id="KW-0808">Transferase</keyword>
<dbReference type="PANTHER" id="PTHR14647:SF85">
    <property type="entry name" value="GALACTOSYLCERAMIDE SULFOTRANSFERASE-LIKE"/>
    <property type="match status" value="1"/>
</dbReference>
<keyword evidence="8 10" id="KW-0472">Membrane</keyword>
<sequence>MGNYGSWRIDGDNKQISFFLTVLLINVTAMVWYSIVLSRDIDGSPIKSIEPQSAFLGKIHLNPINNIVYIKTHKTASTSLHCILCRYGYKNRLSFLFSRLNRDNGHLRKTALRPSRFLPPIGNTGNSSSFKYNILTGHVTYSRRRIGSFMESNPKYITILREPARQIESHMNFFRQRKRVMNGLRLFTENATKFENGGNAGSRNNQIVDLGLTLSETANETIINETILKLDKEFDLVLIAEYFDESLVLLKRILHWSFDDILYLVKNQRGHRENITDDFRPKIYKWSRADVLLYQYFYERLWTRIEQYGPGFEADLAFFRHRLREINNWCSTSQKVVVNKAYKSKQLEFTSKNNSTFCQHLAYSSNDWYKHIAIRQDRNAF</sequence>
<dbReference type="Gene3D" id="3.40.50.300">
    <property type="entry name" value="P-loop containing nucleotide triphosphate hydrolases"/>
    <property type="match status" value="1"/>
</dbReference>
<dbReference type="PANTHER" id="PTHR14647">
    <property type="entry name" value="GALACTOSE-3-O-SULFOTRANSFERASE"/>
    <property type="match status" value="1"/>
</dbReference>
<dbReference type="Pfam" id="PF06990">
    <property type="entry name" value="Gal-3-0_sulfotr"/>
    <property type="match status" value="1"/>
</dbReference>
<keyword evidence="7" id="KW-0333">Golgi apparatus</keyword>
<proteinExistence type="inferred from homology"/>
<evidence type="ECO:0000256" key="8">
    <source>
        <dbReference type="ARBA" id="ARBA00023136"/>
    </source>
</evidence>
<dbReference type="GeneID" id="102800473"/>
<feature type="transmembrane region" description="Helical" evidence="10">
    <location>
        <begin position="16"/>
        <end position="37"/>
    </location>
</feature>
<dbReference type="InterPro" id="IPR009729">
    <property type="entry name" value="Gal-3-0_sulfotransfrase"/>
</dbReference>
<evidence type="ECO:0000256" key="5">
    <source>
        <dbReference type="ARBA" id="ARBA00022968"/>
    </source>
</evidence>
<keyword evidence="5" id="KW-0735">Signal-anchor</keyword>
<comment type="subcellular location">
    <subcellularLocation>
        <location evidence="1">Golgi apparatus membrane</location>
        <topology evidence="1">Single-pass type II membrane protein</topology>
    </subcellularLocation>
</comment>
<dbReference type="InterPro" id="IPR027417">
    <property type="entry name" value="P-loop_NTPase"/>
</dbReference>
<evidence type="ECO:0000256" key="9">
    <source>
        <dbReference type="ARBA" id="ARBA00023180"/>
    </source>
</evidence>
<evidence type="ECO:0000313" key="12">
    <source>
        <dbReference type="RefSeq" id="XP_006815162.1"/>
    </source>
</evidence>
<keyword evidence="9" id="KW-0325">Glycoprotein</keyword>
<dbReference type="SUPFAM" id="SSF52540">
    <property type="entry name" value="P-loop containing nucleoside triphosphate hydrolases"/>
    <property type="match status" value="1"/>
</dbReference>
<evidence type="ECO:0000313" key="11">
    <source>
        <dbReference type="Proteomes" id="UP000694865"/>
    </source>
</evidence>
<evidence type="ECO:0000256" key="6">
    <source>
        <dbReference type="ARBA" id="ARBA00022989"/>
    </source>
</evidence>
<evidence type="ECO:0000256" key="1">
    <source>
        <dbReference type="ARBA" id="ARBA00004323"/>
    </source>
</evidence>
<dbReference type="Proteomes" id="UP000694865">
    <property type="component" value="Unplaced"/>
</dbReference>
<dbReference type="RefSeq" id="XP_006815162.1">
    <property type="nucleotide sequence ID" value="XM_006815099.1"/>
</dbReference>
<evidence type="ECO:0000256" key="4">
    <source>
        <dbReference type="ARBA" id="ARBA00022692"/>
    </source>
</evidence>
<name>A0ABM0M571_SACKO</name>
<comment type="similarity">
    <text evidence="2">Belongs to the galactose-3-O-sulfotransferase family.</text>
</comment>
<evidence type="ECO:0000256" key="7">
    <source>
        <dbReference type="ARBA" id="ARBA00023034"/>
    </source>
</evidence>
<organism evidence="11 12">
    <name type="scientific">Saccoglossus kowalevskii</name>
    <name type="common">Acorn worm</name>
    <dbReference type="NCBI Taxonomy" id="10224"/>
    <lineage>
        <taxon>Eukaryota</taxon>
        <taxon>Metazoa</taxon>
        <taxon>Hemichordata</taxon>
        <taxon>Enteropneusta</taxon>
        <taxon>Harrimaniidae</taxon>
        <taxon>Saccoglossus</taxon>
    </lineage>
</organism>
<keyword evidence="4 10" id="KW-0812">Transmembrane</keyword>
<keyword evidence="11" id="KW-1185">Reference proteome</keyword>
<protein>
    <submittedName>
        <fullName evidence="12">Galactosylceramide sulfotransferase-like</fullName>
    </submittedName>
</protein>
<accession>A0ABM0M571</accession>